<evidence type="ECO:0000313" key="3">
    <source>
        <dbReference type="Proteomes" id="UP000237271"/>
    </source>
</evidence>
<dbReference type="OrthoDB" id="5977668at2759"/>
<sequence>VHRDPIMLPPSNKVWSSWNVLIMKDDQYVLTYWMNRIQRLNSKKDVFVTITPYDDFNGKRPAPEHIISAFRWDHPRLLADCIPQDEIIQEEGIALSGSWLGRGFHEDGFVAGRRAAAIVRDPKHTRTALYEDPGNIPVPPVPPFSIPLSFHLFGATFVGLVGYGIVKLLEKK</sequence>
<organism evidence="2 3">
    <name type="scientific">Phytophthora palmivora</name>
    <dbReference type="NCBI Taxonomy" id="4796"/>
    <lineage>
        <taxon>Eukaryota</taxon>
        <taxon>Sar</taxon>
        <taxon>Stramenopiles</taxon>
        <taxon>Oomycota</taxon>
        <taxon>Peronosporomycetes</taxon>
        <taxon>Peronosporales</taxon>
        <taxon>Peronosporaceae</taxon>
        <taxon>Phytophthora</taxon>
    </lineage>
</organism>
<proteinExistence type="predicted"/>
<evidence type="ECO:0000256" key="1">
    <source>
        <dbReference type="SAM" id="Phobius"/>
    </source>
</evidence>
<keyword evidence="1" id="KW-0812">Transmembrane</keyword>
<name>A0A2P4XEL1_9STRA</name>
<evidence type="ECO:0000313" key="2">
    <source>
        <dbReference type="EMBL" id="POM63985.1"/>
    </source>
</evidence>
<evidence type="ECO:0008006" key="4">
    <source>
        <dbReference type="Google" id="ProtNLM"/>
    </source>
</evidence>
<dbReference type="AlphaFoldDB" id="A0A2P4XEL1"/>
<feature type="transmembrane region" description="Helical" evidence="1">
    <location>
        <begin position="148"/>
        <end position="166"/>
    </location>
</feature>
<gene>
    <name evidence="2" type="ORF">PHPALM_20547</name>
</gene>
<reference evidence="2 3" key="1">
    <citation type="journal article" date="2017" name="Genome Biol. Evol.">
        <title>Phytophthora megakarya and P. palmivora, closely related causal agents of cacao black pod rot, underwent increases in genome sizes and gene numbers by different mechanisms.</title>
        <authorList>
            <person name="Ali S.S."/>
            <person name="Shao J."/>
            <person name="Lary D.J."/>
            <person name="Kronmiller B."/>
            <person name="Shen D."/>
            <person name="Strem M.D."/>
            <person name="Amoako-Attah I."/>
            <person name="Akrofi A.Y."/>
            <person name="Begoude B.A."/>
            <person name="Ten Hoopen G.M."/>
            <person name="Coulibaly K."/>
            <person name="Kebe B.I."/>
            <person name="Melnick R.L."/>
            <person name="Guiltinan M.J."/>
            <person name="Tyler B.M."/>
            <person name="Meinhardt L.W."/>
            <person name="Bailey B.A."/>
        </authorList>
    </citation>
    <scope>NUCLEOTIDE SEQUENCE [LARGE SCALE GENOMIC DNA]</scope>
    <source>
        <strain evidence="3">sbr112.9</strain>
    </source>
</reference>
<dbReference type="EMBL" id="NCKW01011228">
    <property type="protein sequence ID" value="POM63985.1"/>
    <property type="molecule type" value="Genomic_DNA"/>
</dbReference>
<protein>
    <recommendedName>
        <fullName evidence="4">Amine oxidase</fullName>
    </recommendedName>
</protein>
<dbReference type="Proteomes" id="UP000237271">
    <property type="component" value="Unassembled WGS sequence"/>
</dbReference>
<keyword evidence="3" id="KW-1185">Reference proteome</keyword>
<accession>A0A2P4XEL1</accession>
<keyword evidence="1" id="KW-0472">Membrane</keyword>
<feature type="non-terminal residue" evidence="2">
    <location>
        <position position="1"/>
    </location>
</feature>
<keyword evidence="1" id="KW-1133">Transmembrane helix</keyword>
<comment type="caution">
    <text evidence="2">The sequence shown here is derived from an EMBL/GenBank/DDBJ whole genome shotgun (WGS) entry which is preliminary data.</text>
</comment>